<reference evidence="2 3" key="1">
    <citation type="journal article" date="2018" name="Sci. Rep.">
        <title>Genomic signatures of local adaptation to the degree of environmental predictability in rotifers.</title>
        <authorList>
            <person name="Franch-Gras L."/>
            <person name="Hahn C."/>
            <person name="Garcia-Roger E.M."/>
            <person name="Carmona M.J."/>
            <person name="Serra M."/>
            <person name="Gomez A."/>
        </authorList>
    </citation>
    <scope>NUCLEOTIDE SEQUENCE [LARGE SCALE GENOMIC DNA]</scope>
    <source>
        <strain evidence="2">HYR1</strain>
    </source>
</reference>
<keyword evidence="1" id="KW-0812">Transmembrane</keyword>
<name>A0A3M7Q0S3_BRAPC</name>
<proteinExistence type="predicted"/>
<keyword evidence="3" id="KW-1185">Reference proteome</keyword>
<keyword evidence="1" id="KW-0472">Membrane</keyword>
<gene>
    <name evidence="2" type="ORF">BpHYR1_002346</name>
</gene>
<evidence type="ECO:0000256" key="1">
    <source>
        <dbReference type="SAM" id="Phobius"/>
    </source>
</evidence>
<evidence type="ECO:0000313" key="3">
    <source>
        <dbReference type="Proteomes" id="UP000276133"/>
    </source>
</evidence>
<organism evidence="2 3">
    <name type="scientific">Brachionus plicatilis</name>
    <name type="common">Marine rotifer</name>
    <name type="synonym">Brachionus muelleri</name>
    <dbReference type="NCBI Taxonomy" id="10195"/>
    <lineage>
        <taxon>Eukaryota</taxon>
        <taxon>Metazoa</taxon>
        <taxon>Spiralia</taxon>
        <taxon>Gnathifera</taxon>
        <taxon>Rotifera</taxon>
        <taxon>Eurotatoria</taxon>
        <taxon>Monogononta</taxon>
        <taxon>Pseudotrocha</taxon>
        <taxon>Ploima</taxon>
        <taxon>Brachionidae</taxon>
        <taxon>Brachionus</taxon>
    </lineage>
</organism>
<feature type="transmembrane region" description="Helical" evidence="1">
    <location>
        <begin position="15"/>
        <end position="35"/>
    </location>
</feature>
<accession>A0A3M7Q0S3</accession>
<dbReference type="EMBL" id="REGN01007898">
    <property type="protein sequence ID" value="RNA05000.1"/>
    <property type="molecule type" value="Genomic_DNA"/>
</dbReference>
<dbReference type="AlphaFoldDB" id="A0A3M7Q0S3"/>
<evidence type="ECO:0000313" key="2">
    <source>
        <dbReference type="EMBL" id="RNA05000.1"/>
    </source>
</evidence>
<sequence length="80" mass="9851">MKLSVSFFSDKLNDYLNVKLFFCLLFRLKYFAFFYKFLLAKKHLNNCLNAIILHFFYEFLLAKKHLNNCLNLKIREKFFH</sequence>
<protein>
    <submittedName>
        <fullName evidence="2">Uncharacterized protein</fullName>
    </submittedName>
</protein>
<keyword evidence="1" id="KW-1133">Transmembrane helix</keyword>
<comment type="caution">
    <text evidence="2">The sequence shown here is derived from an EMBL/GenBank/DDBJ whole genome shotgun (WGS) entry which is preliminary data.</text>
</comment>
<dbReference type="Proteomes" id="UP000276133">
    <property type="component" value="Unassembled WGS sequence"/>
</dbReference>